<dbReference type="PANTHER" id="PTHR13353">
    <property type="entry name" value="TRANSMEMBRANE PROTEIN 19"/>
    <property type="match status" value="1"/>
</dbReference>
<dbReference type="PANTHER" id="PTHR13353:SF5">
    <property type="entry name" value="TRANSMEMBRANE PROTEIN 19"/>
    <property type="match status" value="1"/>
</dbReference>
<keyword evidence="4" id="KW-1133">Transmembrane helix</keyword>
<dbReference type="EMBL" id="AP017312">
    <property type="protein sequence ID" value="BAU29036.1"/>
    <property type="molecule type" value="Genomic_DNA"/>
</dbReference>
<name>A0A0U5BDJ1_9BACL</name>
<evidence type="ECO:0000313" key="6">
    <source>
        <dbReference type="EMBL" id="BAU29036.1"/>
    </source>
</evidence>
<evidence type="ECO:0000256" key="2">
    <source>
        <dbReference type="ARBA" id="ARBA00009012"/>
    </source>
</evidence>
<evidence type="ECO:0000313" key="7">
    <source>
        <dbReference type="Proteomes" id="UP000217696"/>
    </source>
</evidence>
<proteinExistence type="inferred from homology"/>
<accession>A0A0U5BDJ1</accession>
<dbReference type="RefSeq" id="WP_096466741.1">
    <property type="nucleotide sequence ID" value="NZ_AP017312.1"/>
</dbReference>
<evidence type="ECO:0000256" key="3">
    <source>
        <dbReference type="ARBA" id="ARBA00022692"/>
    </source>
</evidence>
<dbReference type="OrthoDB" id="9808500at2"/>
<comment type="subcellular location">
    <subcellularLocation>
        <location evidence="1">Membrane</location>
        <topology evidence="1">Multi-pass membrane protein</topology>
    </subcellularLocation>
</comment>
<sequence length="276" mass="29107">MEERFLFGLIGSVLIAGIAYKKRSLSVSGGIAAIMLGTALYTFGDVKWYGLLLAFFISSSWLSHRKKQEKREVESLFAKTGVRDWLQVAANGGLGLVAVLGAFLSGRDDVWFAFYIGVLAAAASDTWATEIGVLSRRPPRHILTGRVVTSGTSGGISRLGLVASLAGGAFIGAAALLLTIASGGEINFTYVWLGAVGGLAGSLADSVLGATWQRTYECAVCRKETERAVHCGAQTHPLKGYAWCTNDVVNIAGTIVGGVVAVFIHVLAVLTSYVFL</sequence>
<dbReference type="Proteomes" id="UP000217696">
    <property type="component" value="Chromosome"/>
</dbReference>
<keyword evidence="7" id="KW-1185">Reference proteome</keyword>
<dbReference type="AlphaFoldDB" id="A0A0U5BDJ1"/>
<comment type="similarity">
    <text evidence="2">Belongs to the TMEM19 family.</text>
</comment>
<dbReference type="GO" id="GO:0016020">
    <property type="term" value="C:membrane"/>
    <property type="evidence" value="ECO:0007669"/>
    <property type="project" value="UniProtKB-SubCell"/>
</dbReference>
<dbReference type="KEGG" id="asoc:CB4_03214"/>
<keyword evidence="5" id="KW-0472">Membrane</keyword>
<evidence type="ECO:0000256" key="5">
    <source>
        <dbReference type="ARBA" id="ARBA00023136"/>
    </source>
</evidence>
<dbReference type="Pfam" id="PF01940">
    <property type="entry name" value="DUF92"/>
    <property type="match status" value="1"/>
</dbReference>
<evidence type="ECO:0000256" key="1">
    <source>
        <dbReference type="ARBA" id="ARBA00004141"/>
    </source>
</evidence>
<organism evidence="6 7">
    <name type="scientific">Aneurinibacillus soli</name>
    <dbReference type="NCBI Taxonomy" id="1500254"/>
    <lineage>
        <taxon>Bacteria</taxon>
        <taxon>Bacillati</taxon>
        <taxon>Bacillota</taxon>
        <taxon>Bacilli</taxon>
        <taxon>Bacillales</taxon>
        <taxon>Paenibacillaceae</taxon>
        <taxon>Aneurinibacillus group</taxon>
        <taxon>Aneurinibacillus</taxon>
    </lineage>
</organism>
<gene>
    <name evidence="6" type="ORF">CB4_03214</name>
</gene>
<reference evidence="6 7" key="1">
    <citation type="submission" date="2015-12" db="EMBL/GenBank/DDBJ databases">
        <title>Genome sequence of Aneurinibacillus soli.</title>
        <authorList>
            <person name="Lee J.S."/>
            <person name="Lee K.C."/>
            <person name="Kim K.K."/>
            <person name="Lee B.W."/>
        </authorList>
    </citation>
    <scope>NUCLEOTIDE SEQUENCE [LARGE SCALE GENOMIC DNA]</scope>
    <source>
        <strain evidence="6 7">CB4</strain>
    </source>
</reference>
<evidence type="ECO:0000256" key="4">
    <source>
        <dbReference type="ARBA" id="ARBA00022989"/>
    </source>
</evidence>
<dbReference type="InterPro" id="IPR002794">
    <property type="entry name" value="DUF92_TMEM19"/>
</dbReference>
<protein>
    <submittedName>
        <fullName evidence="6">Uncharacterized protein</fullName>
    </submittedName>
</protein>
<keyword evidence="3" id="KW-0812">Transmembrane</keyword>